<dbReference type="Pfam" id="PF13873">
    <property type="entry name" value="Myb_DNA-bind_5"/>
    <property type="match status" value="1"/>
</dbReference>
<evidence type="ECO:0000256" key="3">
    <source>
        <dbReference type="ARBA" id="ARBA00023015"/>
    </source>
</evidence>
<keyword evidence="4" id="KW-0804">Transcription</keyword>
<gene>
    <name evidence="8" type="ORF">ALC57_15691</name>
</gene>
<comment type="function">
    <text evidence="5">Involved in transvection phenomena (= synapsis-dependent gene expression), where the synaptic pairing of chromosomes carrying genes with which zeste interacts influences the expression of these genes. Zeste binds to DNA and stimulates transcription from a nearby promoter.</text>
</comment>
<evidence type="ECO:0000313" key="9">
    <source>
        <dbReference type="Proteomes" id="UP000078492"/>
    </source>
</evidence>
<evidence type="ECO:0000259" key="7">
    <source>
        <dbReference type="Pfam" id="PF13873"/>
    </source>
</evidence>
<dbReference type="InterPro" id="IPR004875">
    <property type="entry name" value="DDE_SF_endonuclease_dom"/>
</dbReference>
<feature type="domain" description="Myb/SANT-like DNA-binding" evidence="7">
    <location>
        <begin position="5"/>
        <end position="47"/>
    </location>
</feature>
<evidence type="ECO:0000256" key="4">
    <source>
        <dbReference type="ARBA" id="ARBA00023163"/>
    </source>
</evidence>
<dbReference type="InterPro" id="IPR028002">
    <property type="entry name" value="Myb_DNA-bind_5"/>
</dbReference>
<dbReference type="EMBL" id="KQ980858">
    <property type="protein sequence ID" value="KYN12147.1"/>
    <property type="molecule type" value="Genomic_DNA"/>
</dbReference>
<comment type="subunit">
    <text evidence="1">Self-associates forming complexes of several hundred monomers.</text>
</comment>
<feature type="domain" description="DDE-1" evidence="6">
    <location>
        <begin position="117"/>
        <end position="223"/>
    </location>
</feature>
<dbReference type="AlphaFoldDB" id="A0A151IWR6"/>
<dbReference type="STRING" id="471704.A0A151IWR6"/>
<sequence length="290" mass="32563">MCCEFLEAEKIILIDLATHYKDVIENKRSDMITCKKKDKYWKVIEKEESTEFVSKVKSQISVVGENNIFNSDQSGFNLETHAGRTLVLKGSLKVECLAQSLNSLTHSYTIQPIISASGELKSPLLIVLQESNGKFDPVVEKTLYKANNIVALASKSGKLTSDIAAKWFAEVFLPIAGENSVLLLDSWTGQTKSKFDNIDTGNRNVNIITIPPGTTGLIQSLDVYAFRLHIVQLHIVQLHTEKCAPFVCTPFVCTRNDAHRSIAHRSFAHEKLRTVRLYTVQTYAIRRISF</sequence>
<dbReference type="GO" id="GO:0003676">
    <property type="term" value="F:nucleic acid binding"/>
    <property type="evidence" value="ECO:0007669"/>
    <property type="project" value="InterPro"/>
</dbReference>
<evidence type="ECO:0000256" key="2">
    <source>
        <dbReference type="ARBA" id="ARBA00016807"/>
    </source>
</evidence>
<evidence type="ECO:0000313" key="8">
    <source>
        <dbReference type="EMBL" id="KYN12147.1"/>
    </source>
</evidence>
<keyword evidence="3" id="KW-0805">Transcription regulation</keyword>
<reference evidence="8 9" key="1">
    <citation type="submission" date="2015-09" db="EMBL/GenBank/DDBJ databases">
        <title>Trachymyrmex cornetzi WGS genome.</title>
        <authorList>
            <person name="Nygaard S."/>
            <person name="Hu H."/>
            <person name="Boomsma J."/>
            <person name="Zhang G."/>
        </authorList>
    </citation>
    <scope>NUCLEOTIDE SEQUENCE [LARGE SCALE GENOMIC DNA]</scope>
    <source>
        <strain evidence="8">Tcor2-1</strain>
        <tissue evidence="8">Whole body</tissue>
    </source>
</reference>
<proteinExistence type="predicted"/>
<protein>
    <recommendedName>
        <fullName evidence="2">Regulatory protein zeste</fullName>
    </recommendedName>
</protein>
<dbReference type="Proteomes" id="UP000078492">
    <property type="component" value="Unassembled WGS sequence"/>
</dbReference>
<accession>A0A151IWR6</accession>
<evidence type="ECO:0000256" key="1">
    <source>
        <dbReference type="ARBA" id="ARBA00011764"/>
    </source>
</evidence>
<organism evidence="8 9">
    <name type="scientific">Trachymyrmex cornetzi</name>
    <dbReference type="NCBI Taxonomy" id="471704"/>
    <lineage>
        <taxon>Eukaryota</taxon>
        <taxon>Metazoa</taxon>
        <taxon>Ecdysozoa</taxon>
        <taxon>Arthropoda</taxon>
        <taxon>Hexapoda</taxon>
        <taxon>Insecta</taxon>
        <taxon>Pterygota</taxon>
        <taxon>Neoptera</taxon>
        <taxon>Endopterygota</taxon>
        <taxon>Hymenoptera</taxon>
        <taxon>Apocrita</taxon>
        <taxon>Aculeata</taxon>
        <taxon>Formicoidea</taxon>
        <taxon>Formicidae</taxon>
        <taxon>Myrmicinae</taxon>
        <taxon>Trachymyrmex</taxon>
    </lineage>
</organism>
<name>A0A151IWR6_9HYME</name>
<evidence type="ECO:0000256" key="5">
    <source>
        <dbReference type="ARBA" id="ARBA00025466"/>
    </source>
</evidence>
<keyword evidence="9" id="KW-1185">Reference proteome</keyword>
<dbReference type="Pfam" id="PF03184">
    <property type="entry name" value="DDE_1"/>
    <property type="match status" value="1"/>
</dbReference>
<evidence type="ECO:0000259" key="6">
    <source>
        <dbReference type="Pfam" id="PF03184"/>
    </source>
</evidence>